<name>A0ABR7CLR5_9BACT</name>
<dbReference type="SUPFAM" id="SSF51695">
    <property type="entry name" value="PLC-like phosphodiesterases"/>
    <property type="match status" value="1"/>
</dbReference>
<dbReference type="Proteomes" id="UP000636891">
    <property type="component" value="Unassembled WGS sequence"/>
</dbReference>
<gene>
    <name evidence="1" type="ORF">H8S08_06155</name>
</gene>
<evidence type="ECO:0000313" key="1">
    <source>
        <dbReference type="EMBL" id="MBC5616601.1"/>
    </source>
</evidence>
<dbReference type="Gene3D" id="3.20.20.190">
    <property type="entry name" value="Phosphatidylinositol (PI) phosphodiesterase"/>
    <property type="match status" value="1"/>
</dbReference>
<protein>
    <submittedName>
        <fullName evidence="1">Glycerophosphodiester phosphodiesterase</fullName>
    </submittedName>
</protein>
<keyword evidence="2" id="KW-1185">Reference proteome</keyword>
<dbReference type="EMBL" id="JACOOK010000003">
    <property type="protein sequence ID" value="MBC5616601.1"/>
    <property type="molecule type" value="Genomic_DNA"/>
</dbReference>
<comment type="caution">
    <text evidence="1">The sequence shown here is derived from an EMBL/GenBank/DDBJ whole genome shotgun (WGS) entry which is preliminary data.</text>
</comment>
<proteinExistence type="predicted"/>
<organism evidence="1 2">
    <name type="scientific">Alistipes hominis</name>
    <dbReference type="NCBI Taxonomy" id="2763015"/>
    <lineage>
        <taxon>Bacteria</taxon>
        <taxon>Pseudomonadati</taxon>
        <taxon>Bacteroidota</taxon>
        <taxon>Bacteroidia</taxon>
        <taxon>Bacteroidales</taxon>
        <taxon>Rikenellaceae</taxon>
        <taxon>Alistipes</taxon>
    </lineage>
</organism>
<accession>A0ABR7CLR5</accession>
<dbReference type="InterPro" id="IPR017946">
    <property type="entry name" value="PLC-like_Pdiesterase_TIM-brl"/>
</dbReference>
<dbReference type="RefSeq" id="WP_101573773.1">
    <property type="nucleotide sequence ID" value="NZ_JACOOK010000003.1"/>
</dbReference>
<reference evidence="1 2" key="1">
    <citation type="submission" date="2020-08" db="EMBL/GenBank/DDBJ databases">
        <title>Genome public.</title>
        <authorList>
            <person name="Liu C."/>
            <person name="Sun Q."/>
        </authorList>
    </citation>
    <scope>NUCLEOTIDE SEQUENCE [LARGE SCALE GENOMIC DNA]</scope>
    <source>
        <strain evidence="1 2">New-7</strain>
    </source>
</reference>
<sequence>MLRKFSNTRSVFFGRAGLIFFMAFLCSSYSGKQTVLIHSHNDYQKNIPFYRAYSQQVHTIEADIYAAPASDGLLVAHDPHELDSALSLDEMYLEPLIFLFGQNEGRPWRGSEQVLTLMIDLKTPLHPTIDRLIAKLKRHPEVFDPSVNPYAVRIVISGSRPDPEAFGEYPRFISFDGFIDVDYTPQQLERVAFISEPFFRYSKWKGGADTLSAEDRQVIESLVAKSHKTGKPIRFWGSPDTVNAWETFRELGIDIINTDRPEACTLYFQEH</sequence>
<evidence type="ECO:0000313" key="2">
    <source>
        <dbReference type="Proteomes" id="UP000636891"/>
    </source>
</evidence>